<organism evidence="2 3">
    <name type="scientific">Dendrothele bispora (strain CBS 962.96)</name>
    <dbReference type="NCBI Taxonomy" id="1314807"/>
    <lineage>
        <taxon>Eukaryota</taxon>
        <taxon>Fungi</taxon>
        <taxon>Dikarya</taxon>
        <taxon>Basidiomycota</taxon>
        <taxon>Agaricomycotina</taxon>
        <taxon>Agaricomycetes</taxon>
        <taxon>Agaricomycetidae</taxon>
        <taxon>Agaricales</taxon>
        <taxon>Agaricales incertae sedis</taxon>
        <taxon>Dendrothele</taxon>
    </lineage>
</organism>
<dbReference type="Proteomes" id="UP000297245">
    <property type="component" value="Unassembled WGS sequence"/>
</dbReference>
<gene>
    <name evidence="2" type="ORF">K435DRAFT_890636</name>
</gene>
<feature type="region of interest" description="Disordered" evidence="1">
    <location>
        <begin position="96"/>
        <end position="180"/>
    </location>
</feature>
<name>A0A4S8M469_DENBC</name>
<proteinExistence type="predicted"/>
<evidence type="ECO:0000256" key="1">
    <source>
        <dbReference type="SAM" id="MobiDB-lite"/>
    </source>
</evidence>
<feature type="compositionally biased region" description="Polar residues" evidence="1">
    <location>
        <begin position="166"/>
        <end position="180"/>
    </location>
</feature>
<accession>A0A4S8M469</accession>
<dbReference type="AlphaFoldDB" id="A0A4S8M469"/>
<keyword evidence="3" id="KW-1185">Reference proteome</keyword>
<evidence type="ECO:0000313" key="3">
    <source>
        <dbReference type="Proteomes" id="UP000297245"/>
    </source>
</evidence>
<evidence type="ECO:0000313" key="2">
    <source>
        <dbReference type="EMBL" id="THU96989.1"/>
    </source>
</evidence>
<sequence>MSLILLAAGSQRTKTSTSSPSLSLVNYDASYARYHMARPPNGPTLGPVVRLEEIVVAMVVAVILEKTVAWMVAAVLEGSNGIIGCCPDGKICTGPAPPSGTNGDDGSFGDDDDDDSTTFFTSTSTRTRASTSFSDSFTLPPTPTISSFGTGGTSTRSRSTSARPGISSSSPTFYTPQSTPSADSGYTNVFVPANHPQITWSTNEWDDVDSACDHSKQGRRTTTAFASFTYITSSNSSGASAYIDISYEITNFNIYINGEKSDILSFDVQTCTFYQIGRLPTGSGTNITIQVTGPLMSGRRRRQADSNPFDDWSFEFNGFMVGQSTASSDTGSLGTGDAWRSKPAVLGVTVMAVLLGVVSSWF</sequence>
<reference evidence="2 3" key="1">
    <citation type="journal article" date="2019" name="Nat. Ecol. Evol.">
        <title>Megaphylogeny resolves global patterns of mushroom evolution.</title>
        <authorList>
            <person name="Varga T."/>
            <person name="Krizsan K."/>
            <person name="Foldi C."/>
            <person name="Dima B."/>
            <person name="Sanchez-Garcia M."/>
            <person name="Sanchez-Ramirez S."/>
            <person name="Szollosi G.J."/>
            <person name="Szarkandi J.G."/>
            <person name="Papp V."/>
            <person name="Albert L."/>
            <person name="Andreopoulos W."/>
            <person name="Angelini C."/>
            <person name="Antonin V."/>
            <person name="Barry K.W."/>
            <person name="Bougher N.L."/>
            <person name="Buchanan P."/>
            <person name="Buyck B."/>
            <person name="Bense V."/>
            <person name="Catcheside P."/>
            <person name="Chovatia M."/>
            <person name="Cooper J."/>
            <person name="Damon W."/>
            <person name="Desjardin D."/>
            <person name="Finy P."/>
            <person name="Geml J."/>
            <person name="Haridas S."/>
            <person name="Hughes K."/>
            <person name="Justo A."/>
            <person name="Karasinski D."/>
            <person name="Kautmanova I."/>
            <person name="Kiss B."/>
            <person name="Kocsube S."/>
            <person name="Kotiranta H."/>
            <person name="LaButti K.M."/>
            <person name="Lechner B.E."/>
            <person name="Liimatainen K."/>
            <person name="Lipzen A."/>
            <person name="Lukacs Z."/>
            <person name="Mihaltcheva S."/>
            <person name="Morgado L.N."/>
            <person name="Niskanen T."/>
            <person name="Noordeloos M.E."/>
            <person name="Ohm R.A."/>
            <person name="Ortiz-Santana B."/>
            <person name="Ovrebo C."/>
            <person name="Racz N."/>
            <person name="Riley R."/>
            <person name="Savchenko A."/>
            <person name="Shiryaev A."/>
            <person name="Soop K."/>
            <person name="Spirin V."/>
            <person name="Szebenyi C."/>
            <person name="Tomsovsky M."/>
            <person name="Tulloss R.E."/>
            <person name="Uehling J."/>
            <person name="Grigoriev I.V."/>
            <person name="Vagvolgyi C."/>
            <person name="Papp T."/>
            <person name="Martin F.M."/>
            <person name="Miettinen O."/>
            <person name="Hibbett D.S."/>
            <person name="Nagy L.G."/>
        </authorList>
    </citation>
    <scope>NUCLEOTIDE SEQUENCE [LARGE SCALE GENOMIC DNA]</scope>
    <source>
        <strain evidence="2 3">CBS 962.96</strain>
    </source>
</reference>
<protein>
    <submittedName>
        <fullName evidence="2">Uncharacterized protein</fullName>
    </submittedName>
</protein>
<dbReference type="EMBL" id="ML179165">
    <property type="protein sequence ID" value="THU96989.1"/>
    <property type="molecule type" value="Genomic_DNA"/>
</dbReference>
<dbReference type="OrthoDB" id="5358959at2759"/>
<feature type="compositionally biased region" description="Acidic residues" evidence="1">
    <location>
        <begin position="107"/>
        <end position="116"/>
    </location>
</feature>
<feature type="compositionally biased region" description="Low complexity" evidence="1">
    <location>
        <begin position="117"/>
        <end position="165"/>
    </location>
</feature>